<keyword evidence="11" id="KW-1185">Reference proteome</keyword>
<dbReference type="PANTHER" id="PTHR12246">
    <property type="entry name" value="PALMITOYLTRANSFERASE ZDHHC16"/>
    <property type="match status" value="1"/>
</dbReference>
<dbReference type="InterPro" id="IPR039859">
    <property type="entry name" value="PFA4/ZDH16/20/ERF2-like"/>
</dbReference>
<evidence type="ECO:0000256" key="6">
    <source>
        <dbReference type="ARBA" id="ARBA00023136"/>
    </source>
</evidence>
<feature type="domain" description="Palmitoyltransferase DHHC" evidence="9">
    <location>
        <begin position="21"/>
        <end position="76"/>
    </location>
</feature>
<reference evidence="10" key="1">
    <citation type="submission" date="2015-04" db="UniProtKB">
        <authorList>
            <consortium name="EnsemblPlants"/>
        </authorList>
    </citation>
    <scope>IDENTIFICATION</scope>
</reference>
<evidence type="ECO:0000313" key="11">
    <source>
        <dbReference type="Proteomes" id="UP000008021"/>
    </source>
</evidence>
<name>A0A0E0CA72_9ORYZ</name>
<comment type="caution">
    <text evidence="8">Lacks conserved residue(s) required for the propagation of feature annotation.</text>
</comment>
<evidence type="ECO:0000256" key="1">
    <source>
        <dbReference type="ARBA" id="ARBA00004141"/>
    </source>
</evidence>
<comment type="catalytic activity">
    <reaction evidence="8">
        <text>L-cysteinyl-[protein] + hexadecanoyl-CoA = S-hexadecanoyl-L-cysteinyl-[protein] + CoA</text>
        <dbReference type="Rhea" id="RHEA:36683"/>
        <dbReference type="Rhea" id="RHEA-COMP:10131"/>
        <dbReference type="Rhea" id="RHEA-COMP:11032"/>
        <dbReference type="ChEBI" id="CHEBI:29950"/>
        <dbReference type="ChEBI" id="CHEBI:57287"/>
        <dbReference type="ChEBI" id="CHEBI:57379"/>
        <dbReference type="ChEBI" id="CHEBI:74151"/>
        <dbReference type="EC" id="2.3.1.225"/>
    </reaction>
</comment>
<dbReference type="Pfam" id="PF01529">
    <property type="entry name" value="DHHC"/>
    <property type="match status" value="1"/>
</dbReference>
<comment type="similarity">
    <text evidence="2 8">Belongs to the DHHC palmitoyltransferase family.</text>
</comment>
<evidence type="ECO:0000313" key="10">
    <source>
        <dbReference type="EnsemblPlants" id="OMERI01G34080.2"/>
    </source>
</evidence>
<dbReference type="PROSITE" id="PS50216">
    <property type="entry name" value="DHHC"/>
    <property type="match status" value="1"/>
</dbReference>
<accession>A0A0E0CA72</accession>
<dbReference type="AlphaFoldDB" id="A0A0E0CA72"/>
<keyword evidence="7 8" id="KW-0012">Acyltransferase</keyword>
<keyword evidence="3 8" id="KW-0808">Transferase</keyword>
<keyword evidence="4 8" id="KW-0812">Transmembrane</keyword>
<sequence>MEGVRNVPIISLPVLIIVVSARDDHHCIWINNCVGHENYKIFLVFVLYAVIASLYSLVLVIGGAVHSLPKNEQLGSDSSRTSIYHEGVRAMWLAEKAGNLYHHPYDLGVYENLVSVLGPNVLCWLCPISRSTGNGIRFRTSYDIPLSTPPI</sequence>
<dbReference type="GO" id="GO:0016020">
    <property type="term" value="C:membrane"/>
    <property type="evidence" value="ECO:0007669"/>
    <property type="project" value="UniProtKB-SubCell"/>
</dbReference>
<dbReference type="GO" id="GO:0019706">
    <property type="term" value="F:protein-cysteine S-palmitoyltransferase activity"/>
    <property type="evidence" value="ECO:0007669"/>
    <property type="project" value="UniProtKB-EC"/>
</dbReference>
<dbReference type="Proteomes" id="UP000008021">
    <property type="component" value="Chromosome 1"/>
</dbReference>
<evidence type="ECO:0000256" key="7">
    <source>
        <dbReference type="ARBA" id="ARBA00023315"/>
    </source>
</evidence>
<evidence type="ECO:0000256" key="8">
    <source>
        <dbReference type="RuleBase" id="RU079119"/>
    </source>
</evidence>
<dbReference type="InterPro" id="IPR001594">
    <property type="entry name" value="Palmitoyltrfase_DHHC"/>
</dbReference>
<evidence type="ECO:0000256" key="3">
    <source>
        <dbReference type="ARBA" id="ARBA00022679"/>
    </source>
</evidence>
<evidence type="ECO:0000256" key="5">
    <source>
        <dbReference type="ARBA" id="ARBA00022989"/>
    </source>
</evidence>
<comment type="subcellular location">
    <subcellularLocation>
        <location evidence="1">Membrane</location>
        <topology evidence="1">Multi-pass membrane protein</topology>
    </subcellularLocation>
</comment>
<keyword evidence="6 8" id="KW-0472">Membrane</keyword>
<protein>
    <recommendedName>
        <fullName evidence="8">S-acyltransferase</fullName>
        <ecNumber evidence="8">2.3.1.225</ecNumber>
    </recommendedName>
    <alternativeName>
        <fullName evidence="8">Palmitoyltransferase</fullName>
    </alternativeName>
</protein>
<evidence type="ECO:0000256" key="4">
    <source>
        <dbReference type="ARBA" id="ARBA00022692"/>
    </source>
</evidence>
<proteinExistence type="inferred from homology"/>
<feature type="transmembrane region" description="Helical" evidence="8">
    <location>
        <begin position="41"/>
        <end position="65"/>
    </location>
</feature>
<dbReference type="Gramene" id="OMERI01G34080.2">
    <property type="protein sequence ID" value="OMERI01G34080.2"/>
    <property type="gene ID" value="OMERI01G34080"/>
</dbReference>
<evidence type="ECO:0000259" key="9">
    <source>
        <dbReference type="Pfam" id="PF01529"/>
    </source>
</evidence>
<dbReference type="EC" id="2.3.1.225" evidence="8"/>
<comment type="domain">
    <text evidence="8">The DHHC domain is required for palmitoyltransferase activity.</text>
</comment>
<reference evidence="10" key="2">
    <citation type="submission" date="2018-05" db="EMBL/GenBank/DDBJ databases">
        <title>OmerRS3 (Oryza meridionalis Reference Sequence Version 3).</title>
        <authorList>
            <person name="Zhang J."/>
            <person name="Kudrna D."/>
            <person name="Lee S."/>
            <person name="Talag J."/>
            <person name="Welchert J."/>
            <person name="Wing R.A."/>
        </authorList>
    </citation>
    <scope>NUCLEOTIDE SEQUENCE [LARGE SCALE GENOMIC DNA]</scope>
    <source>
        <strain evidence="10">cv. OR44</strain>
    </source>
</reference>
<evidence type="ECO:0000256" key="2">
    <source>
        <dbReference type="ARBA" id="ARBA00008574"/>
    </source>
</evidence>
<dbReference type="EnsemblPlants" id="OMERI01G34080.2">
    <property type="protein sequence ID" value="OMERI01G34080.2"/>
    <property type="gene ID" value="OMERI01G34080"/>
</dbReference>
<dbReference type="HOGENOM" id="CLU_1996229_0_0_1"/>
<organism evidence="10">
    <name type="scientific">Oryza meridionalis</name>
    <dbReference type="NCBI Taxonomy" id="40149"/>
    <lineage>
        <taxon>Eukaryota</taxon>
        <taxon>Viridiplantae</taxon>
        <taxon>Streptophyta</taxon>
        <taxon>Embryophyta</taxon>
        <taxon>Tracheophyta</taxon>
        <taxon>Spermatophyta</taxon>
        <taxon>Magnoliopsida</taxon>
        <taxon>Liliopsida</taxon>
        <taxon>Poales</taxon>
        <taxon>Poaceae</taxon>
        <taxon>BOP clade</taxon>
        <taxon>Oryzoideae</taxon>
        <taxon>Oryzeae</taxon>
        <taxon>Oryzinae</taxon>
        <taxon>Oryza</taxon>
    </lineage>
</organism>
<keyword evidence="5 8" id="KW-1133">Transmembrane helix</keyword>